<evidence type="ECO:0000256" key="7">
    <source>
        <dbReference type="ARBA" id="ARBA00022839"/>
    </source>
</evidence>
<reference evidence="18" key="1">
    <citation type="submission" date="2017-03" db="EMBL/GenBank/DDBJ databases">
        <authorList>
            <person name="Herbold C."/>
        </authorList>
    </citation>
    <scope>NUCLEOTIDE SEQUENCE [LARGE SCALE GENOMIC DNA]</scope>
</reference>
<dbReference type="EC" id="5.6.2.4" evidence="13"/>
<keyword evidence="2" id="KW-0540">Nuclease</keyword>
<dbReference type="InterPro" id="IPR014017">
    <property type="entry name" value="DNA_helicase_UvrD-like_C"/>
</dbReference>
<dbReference type="AlphaFoldDB" id="A0A2H1FIL2"/>
<keyword evidence="7" id="KW-0269">Exonuclease</keyword>
<evidence type="ECO:0000256" key="8">
    <source>
        <dbReference type="ARBA" id="ARBA00022840"/>
    </source>
</evidence>
<evidence type="ECO:0000256" key="13">
    <source>
        <dbReference type="ARBA" id="ARBA00034808"/>
    </source>
</evidence>
<keyword evidence="6 15" id="KW-0347">Helicase</keyword>
<comment type="similarity">
    <text evidence="1">Belongs to the helicase family. UvrD subfamily.</text>
</comment>
<dbReference type="PANTHER" id="PTHR11070">
    <property type="entry name" value="UVRD / RECB / PCRA DNA HELICASE FAMILY MEMBER"/>
    <property type="match status" value="1"/>
</dbReference>
<comment type="catalytic activity">
    <reaction evidence="12">
        <text>Couples ATP hydrolysis with the unwinding of duplex DNA by translocating in the 3'-5' direction.</text>
        <dbReference type="EC" id="5.6.2.4"/>
    </reaction>
</comment>
<dbReference type="SUPFAM" id="SSF52540">
    <property type="entry name" value="P-loop containing nucleoside triphosphate hydrolases"/>
    <property type="match status" value="1"/>
</dbReference>
<evidence type="ECO:0000256" key="10">
    <source>
        <dbReference type="ARBA" id="ARBA00023204"/>
    </source>
</evidence>
<dbReference type="OrthoDB" id="4571at2157"/>
<dbReference type="RefSeq" id="WP_157928343.1">
    <property type="nucleotide sequence ID" value="NZ_LT841358.1"/>
</dbReference>
<keyword evidence="4" id="KW-0227">DNA damage</keyword>
<dbReference type="Gene3D" id="1.10.10.160">
    <property type="match status" value="1"/>
</dbReference>
<dbReference type="GO" id="GO:0043138">
    <property type="term" value="F:3'-5' DNA helicase activity"/>
    <property type="evidence" value="ECO:0007669"/>
    <property type="project" value="UniProtKB-EC"/>
</dbReference>
<dbReference type="InterPro" id="IPR027417">
    <property type="entry name" value="P-loop_NTPase"/>
</dbReference>
<dbReference type="PROSITE" id="PS51198">
    <property type="entry name" value="UVRD_HELICASE_ATP_BIND"/>
    <property type="match status" value="1"/>
</dbReference>
<dbReference type="Gene3D" id="3.40.50.300">
    <property type="entry name" value="P-loop containing nucleotide triphosphate hydrolases"/>
    <property type="match status" value="3"/>
</dbReference>
<dbReference type="Gene3D" id="3.90.320.10">
    <property type="match status" value="1"/>
</dbReference>
<dbReference type="InterPro" id="IPR011335">
    <property type="entry name" value="Restrct_endonuc-II-like"/>
</dbReference>
<dbReference type="PANTHER" id="PTHR11070:SF2">
    <property type="entry name" value="ATP-DEPENDENT DNA HELICASE SRS2"/>
    <property type="match status" value="1"/>
</dbReference>
<evidence type="ECO:0000256" key="9">
    <source>
        <dbReference type="ARBA" id="ARBA00023125"/>
    </source>
</evidence>
<dbReference type="GO" id="GO:0005524">
    <property type="term" value="F:ATP binding"/>
    <property type="evidence" value="ECO:0007669"/>
    <property type="project" value="UniProtKB-UniRule"/>
</dbReference>
<evidence type="ECO:0000259" key="16">
    <source>
        <dbReference type="PROSITE" id="PS51198"/>
    </source>
</evidence>
<keyword evidence="3 15" id="KW-0547">Nucleotide-binding</keyword>
<dbReference type="InterPro" id="IPR038726">
    <property type="entry name" value="PDDEXK_AddAB-type"/>
</dbReference>
<protein>
    <recommendedName>
        <fullName evidence="13">DNA 3'-5' helicase</fullName>
        <ecNumber evidence="13">5.6.2.4</ecNumber>
    </recommendedName>
</protein>
<dbReference type="Pfam" id="PF00580">
    <property type="entry name" value="UvrD-helicase"/>
    <property type="match status" value="1"/>
</dbReference>
<dbReference type="GO" id="GO:0016887">
    <property type="term" value="F:ATP hydrolysis activity"/>
    <property type="evidence" value="ECO:0007669"/>
    <property type="project" value="RHEA"/>
</dbReference>
<evidence type="ECO:0000256" key="5">
    <source>
        <dbReference type="ARBA" id="ARBA00022801"/>
    </source>
</evidence>
<keyword evidence="10" id="KW-0234">DNA repair</keyword>
<keyword evidence="8 15" id="KW-0067">ATP-binding</keyword>
<dbReference type="GO" id="GO:0004527">
    <property type="term" value="F:exonuclease activity"/>
    <property type="evidence" value="ECO:0007669"/>
    <property type="project" value="UniProtKB-KW"/>
</dbReference>
<dbReference type="InterPro" id="IPR011604">
    <property type="entry name" value="PDDEXK-like_dom_sf"/>
</dbReference>
<dbReference type="Pfam" id="PF13361">
    <property type="entry name" value="UvrD_C"/>
    <property type="match status" value="2"/>
</dbReference>
<sequence length="892" mass="102751">MSIQPSQEQEKIIKFDNNAIVVSNPGTGKTTTLSWKVMRLLETGVNPENILCITFTEKAKKEMFEKIFEMAKGKFPDSEIMKLNIHTFHGFAFNYLVDAGLITREITGNNAMRYAILESYENNKAFNYTKDYLISEIVPKSENALRYIKSFGITHDKINVKKTSDIIEKTYDETKSTYTLDEMLAFLKYFVSAYKDYEESKLGAVDYSDMLLIFIEKFRGKKFQYVLVDEMQDMNELEAKIVEMVGENIFLVGDAKQAIFGFQGGSVKNFERFMKTCQPMLLSTNRRSTQQILDYSKTNFLQRTSNKKDFAEQLETFNSIKEAGEHPKIISTRAHLTQIQKIIEENKEKTVAIITRTNSQIVEISQFLDSCNIQYSSTTSQATTEMAKGEIISYLRGMISDRVEYKISATFTIFSPFTLKEAFEISESHKRKRSSDNLEKIKSFGISLKREDIDKTFDDIIYPLCVSKGAEWFSTAITIKQQVDEYLSLPTPTIDGLFDFIAIAEESYTERNIDSKITLTTVHKAKGRDFDVVVYLPKSSASRTSFIDVIVQAILESSGIDIKKELVEESLRIDFVAFTRAKEKLIIITDDKDKAKYYVENLSEIEIDSNAENAIATKIDSRLSEAFSLFIAGRFDDSKKLLKQEDGWLEQFIINYFKSITHLSYSSVTTKPYEFLLRNIIKMPFVSNAAEFGSTVHNAMQSILENQTKLEDYKDDVRKAVENGLNAIDDLKKQYPGLHYVSSEETCDMPLRSMIEYDDDRLIFTGRIDAIFQHDDGYLIVDYKTDRNSDKASEHKRQLSVYRKMYSKLKNIPEEKIKIIIIFLALRGSVNTGKFDRLVEKEKRNAFPTFEEHLRKVLEWKQDPSKFVQDLFDDSHDDLLYQAIKGKLLHST</sequence>
<dbReference type="EMBL" id="LT841358">
    <property type="protein sequence ID" value="SMH72605.1"/>
    <property type="molecule type" value="Genomic_DNA"/>
</dbReference>
<keyword evidence="5 15" id="KW-0378">Hydrolase</keyword>
<dbReference type="SUPFAM" id="SSF52980">
    <property type="entry name" value="Restriction endonuclease-like"/>
    <property type="match status" value="1"/>
</dbReference>
<evidence type="ECO:0000313" key="17">
    <source>
        <dbReference type="EMBL" id="SMH72605.1"/>
    </source>
</evidence>
<evidence type="ECO:0000256" key="14">
    <source>
        <dbReference type="ARBA" id="ARBA00048988"/>
    </source>
</evidence>
<evidence type="ECO:0000256" key="1">
    <source>
        <dbReference type="ARBA" id="ARBA00009922"/>
    </source>
</evidence>
<evidence type="ECO:0000256" key="15">
    <source>
        <dbReference type="PROSITE-ProRule" id="PRU00560"/>
    </source>
</evidence>
<organism evidence="17 18">
    <name type="scientific">Candidatus Nitrosotalea okcheonensis</name>
    <dbReference type="NCBI Taxonomy" id="1903276"/>
    <lineage>
        <taxon>Archaea</taxon>
        <taxon>Nitrososphaerota</taxon>
        <taxon>Nitrososphaeria</taxon>
        <taxon>Nitrosotaleales</taxon>
        <taxon>Nitrosotaleaceae</taxon>
        <taxon>Nitrosotalea</taxon>
    </lineage>
</organism>
<evidence type="ECO:0000313" key="18">
    <source>
        <dbReference type="Proteomes" id="UP000230607"/>
    </source>
</evidence>
<dbReference type="Proteomes" id="UP000230607">
    <property type="component" value="Chromosome 1"/>
</dbReference>
<keyword evidence="18" id="KW-1185">Reference proteome</keyword>
<dbReference type="InterPro" id="IPR000212">
    <property type="entry name" value="DNA_helicase_UvrD/REP"/>
</dbReference>
<proteinExistence type="inferred from homology"/>
<evidence type="ECO:0000256" key="6">
    <source>
        <dbReference type="ARBA" id="ARBA00022806"/>
    </source>
</evidence>
<evidence type="ECO:0000256" key="4">
    <source>
        <dbReference type="ARBA" id="ARBA00022763"/>
    </source>
</evidence>
<dbReference type="CDD" id="cd17932">
    <property type="entry name" value="DEXQc_UvrD"/>
    <property type="match status" value="1"/>
</dbReference>
<feature type="binding site" evidence="15">
    <location>
        <begin position="23"/>
        <end position="30"/>
    </location>
    <ligand>
        <name>ATP</name>
        <dbReference type="ChEBI" id="CHEBI:30616"/>
    </ligand>
</feature>
<evidence type="ECO:0000256" key="3">
    <source>
        <dbReference type="ARBA" id="ARBA00022741"/>
    </source>
</evidence>
<dbReference type="InterPro" id="IPR013986">
    <property type="entry name" value="DExx_box_DNA_helicase_dom_sf"/>
</dbReference>
<evidence type="ECO:0000256" key="2">
    <source>
        <dbReference type="ARBA" id="ARBA00022722"/>
    </source>
</evidence>
<dbReference type="GO" id="GO:0000725">
    <property type="term" value="P:recombinational repair"/>
    <property type="evidence" value="ECO:0007669"/>
    <property type="project" value="TreeGrafter"/>
</dbReference>
<feature type="domain" description="UvrD-like helicase ATP-binding" evidence="16">
    <location>
        <begin position="2"/>
        <end position="289"/>
    </location>
</feature>
<dbReference type="Pfam" id="PF12705">
    <property type="entry name" value="PDDEXK_1"/>
    <property type="match status" value="1"/>
</dbReference>
<evidence type="ECO:0000256" key="12">
    <source>
        <dbReference type="ARBA" id="ARBA00034617"/>
    </source>
</evidence>
<keyword evidence="9" id="KW-0238">DNA-binding</keyword>
<dbReference type="InterPro" id="IPR014016">
    <property type="entry name" value="UvrD-like_ATP-bd"/>
</dbReference>
<evidence type="ECO:0000256" key="11">
    <source>
        <dbReference type="ARBA" id="ARBA00023235"/>
    </source>
</evidence>
<gene>
    <name evidence="17" type="ORF">NCS_30445</name>
</gene>
<accession>A0A2H1FIL2</accession>
<comment type="catalytic activity">
    <reaction evidence="14">
        <text>ATP + H2O = ADP + phosphate + H(+)</text>
        <dbReference type="Rhea" id="RHEA:13065"/>
        <dbReference type="ChEBI" id="CHEBI:15377"/>
        <dbReference type="ChEBI" id="CHEBI:15378"/>
        <dbReference type="ChEBI" id="CHEBI:30616"/>
        <dbReference type="ChEBI" id="CHEBI:43474"/>
        <dbReference type="ChEBI" id="CHEBI:456216"/>
        <dbReference type="EC" id="5.6.2.4"/>
    </reaction>
</comment>
<dbReference type="GO" id="GO:0003677">
    <property type="term" value="F:DNA binding"/>
    <property type="evidence" value="ECO:0007669"/>
    <property type="project" value="UniProtKB-KW"/>
</dbReference>
<keyword evidence="11" id="KW-0413">Isomerase</keyword>
<name>A0A2H1FIL2_9ARCH</name>